<dbReference type="PANTHER" id="PTHR43763:SF6">
    <property type="entry name" value="XAA-PRO AMINOPEPTIDASE 1"/>
    <property type="match status" value="1"/>
</dbReference>
<feature type="domain" description="Peptidase M24 C-terminal" evidence="2">
    <location>
        <begin position="107"/>
        <end position="173"/>
    </location>
</feature>
<dbReference type="EMBL" id="JBJKFK010002831">
    <property type="protein sequence ID" value="KAL3310577.1"/>
    <property type="molecule type" value="Genomic_DNA"/>
</dbReference>
<dbReference type="Gene3D" id="3.90.230.10">
    <property type="entry name" value="Creatinase/methionine aminopeptidase superfamily"/>
    <property type="match status" value="1"/>
</dbReference>
<dbReference type="InterPro" id="IPR050422">
    <property type="entry name" value="X-Pro_aminopeptidase_P"/>
</dbReference>
<evidence type="ECO:0000313" key="4">
    <source>
        <dbReference type="Proteomes" id="UP001626550"/>
    </source>
</evidence>
<dbReference type="InterPro" id="IPR032416">
    <property type="entry name" value="Peptidase_M24_C"/>
</dbReference>
<dbReference type="SUPFAM" id="SSF55920">
    <property type="entry name" value="Creatinase/aminopeptidase"/>
    <property type="match status" value="1"/>
</dbReference>
<proteinExistence type="predicted"/>
<name>A0ABD2PSX2_9PLAT</name>
<dbReference type="PANTHER" id="PTHR43763">
    <property type="entry name" value="XAA-PRO AMINOPEPTIDASE 1"/>
    <property type="match status" value="1"/>
</dbReference>
<reference evidence="3 4" key="1">
    <citation type="submission" date="2024-11" db="EMBL/GenBank/DDBJ databases">
        <title>Adaptive evolution of stress response genes in parasites aligns with host niche diversity.</title>
        <authorList>
            <person name="Hahn C."/>
            <person name="Resl P."/>
        </authorList>
    </citation>
    <scope>NUCLEOTIDE SEQUENCE [LARGE SCALE GENOMIC DNA]</scope>
    <source>
        <strain evidence="3">EGGRZ-B1_66</strain>
        <tissue evidence="3">Body</tissue>
    </source>
</reference>
<gene>
    <name evidence="3" type="ORF">Ciccas_010855</name>
</gene>
<dbReference type="InterPro" id="IPR000994">
    <property type="entry name" value="Pept_M24"/>
</dbReference>
<comment type="caution">
    <text evidence="3">The sequence shown here is derived from an EMBL/GenBank/DDBJ whole genome shotgun (WGS) entry which is preliminary data.</text>
</comment>
<accession>A0ABD2PSX2</accession>
<keyword evidence="4" id="KW-1185">Reference proteome</keyword>
<feature type="domain" description="Peptidase M24" evidence="1">
    <location>
        <begin position="1"/>
        <end position="92"/>
    </location>
</feature>
<sequence>MIFPRGTVYSKLDAITRQVLWREGLNYGHGTGHGVGAGLLVHEPPAGVLPQDALHQFGISEPPVEEHMVVTIEPGYYLENKYGIRIESDYEVMVGPKRTDDLNEPAWLRFQPLTLVPFDRKLIDADLLSQSEKSWLNHYYKKIRATLLPALEIDNSISSNRTKIWILNQTEPI</sequence>
<protein>
    <submittedName>
        <fullName evidence="3">Uncharacterized protein</fullName>
    </submittedName>
</protein>
<dbReference type="Pfam" id="PF00557">
    <property type="entry name" value="Peptidase_M24"/>
    <property type="match status" value="1"/>
</dbReference>
<dbReference type="Pfam" id="PF16188">
    <property type="entry name" value="Peptidase_M24_C"/>
    <property type="match status" value="1"/>
</dbReference>
<dbReference type="InterPro" id="IPR036005">
    <property type="entry name" value="Creatinase/aminopeptidase-like"/>
</dbReference>
<dbReference type="Proteomes" id="UP001626550">
    <property type="component" value="Unassembled WGS sequence"/>
</dbReference>
<evidence type="ECO:0000313" key="3">
    <source>
        <dbReference type="EMBL" id="KAL3310577.1"/>
    </source>
</evidence>
<evidence type="ECO:0000259" key="2">
    <source>
        <dbReference type="Pfam" id="PF16188"/>
    </source>
</evidence>
<evidence type="ECO:0000259" key="1">
    <source>
        <dbReference type="Pfam" id="PF00557"/>
    </source>
</evidence>
<organism evidence="3 4">
    <name type="scientific">Cichlidogyrus casuarinus</name>
    <dbReference type="NCBI Taxonomy" id="1844966"/>
    <lineage>
        <taxon>Eukaryota</taxon>
        <taxon>Metazoa</taxon>
        <taxon>Spiralia</taxon>
        <taxon>Lophotrochozoa</taxon>
        <taxon>Platyhelminthes</taxon>
        <taxon>Monogenea</taxon>
        <taxon>Monopisthocotylea</taxon>
        <taxon>Dactylogyridea</taxon>
        <taxon>Ancyrocephalidae</taxon>
        <taxon>Cichlidogyrus</taxon>
    </lineage>
</organism>
<dbReference type="AlphaFoldDB" id="A0ABD2PSX2"/>